<name>A0AAP0I0V5_9MAGN</name>
<dbReference type="Proteomes" id="UP001419268">
    <property type="component" value="Unassembled WGS sequence"/>
</dbReference>
<evidence type="ECO:0000313" key="1">
    <source>
        <dbReference type="EMBL" id="KAK9105462.1"/>
    </source>
</evidence>
<dbReference type="EMBL" id="JBBNAG010000009">
    <property type="protein sequence ID" value="KAK9105462.1"/>
    <property type="molecule type" value="Genomic_DNA"/>
</dbReference>
<comment type="caution">
    <text evidence="1">The sequence shown here is derived from an EMBL/GenBank/DDBJ whole genome shotgun (WGS) entry which is preliminary data.</text>
</comment>
<accession>A0AAP0I0V5</accession>
<reference evidence="1 2" key="1">
    <citation type="submission" date="2024-01" db="EMBL/GenBank/DDBJ databases">
        <title>Genome assemblies of Stephania.</title>
        <authorList>
            <person name="Yang L."/>
        </authorList>
    </citation>
    <scope>NUCLEOTIDE SEQUENCE [LARGE SCALE GENOMIC DNA]</scope>
    <source>
        <strain evidence="1">JXDWG</strain>
        <tissue evidence="1">Leaf</tissue>
    </source>
</reference>
<dbReference type="AlphaFoldDB" id="A0AAP0I0V5"/>
<keyword evidence="2" id="KW-1185">Reference proteome</keyword>
<evidence type="ECO:0000313" key="2">
    <source>
        <dbReference type="Proteomes" id="UP001419268"/>
    </source>
</evidence>
<organism evidence="1 2">
    <name type="scientific">Stephania cephalantha</name>
    <dbReference type="NCBI Taxonomy" id="152367"/>
    <lineage>
        <taxon>Eukaryota</taxon>
        <taxon>Viridiplantae</taxon>
        <taxon>Streptophyta</taxon>
        <taxon>Embryophyta</taxon>
        <taxon>Tracheophyta</taxon>
        <taxon>Spermatophyta</taxon>
        <taxon>Magnoliopsida</taxon>
        <taxon>Ranunculales</taxon>
        <taxon>Menispermaceae</taxon>
        <taxon>Menispermoideae</taxon>
        <taxon>Cissampelideae</taxon>
        <taxon>Stephania</taxon>
    </lineage>
</organism>
<protein>
    <submittedName>
        <fullName evidence="1">Uncharacterized protein</fullName>
    </submittedName>
</protein>
<proteinExistence type="predicted"/>
<gene>
    <name evidence="1" type="ORF">Scep_022306</name>
</gene>
<sequence length="95" mass="11071">MPKVMCRFGCSVRFLEGETFWAVKEATKLQSELQLLEKQSALSDKHAEYVNEAVQLFEENSLPDMFQRCRRPQPSCVKKTRISGLKELQKFDKTK</sequence>